<sequence length="96" mass="10378">MNETFPLRSMIALAVMPLDSHSTTWAAADIVSPNGNAPTRHASPADDLIAKCAHPCAGCEWLERVPRPTIMLPYLGPRCHPLMVVCCMSISSWSGC</sequence>
<evidence type="ECO:0000313" key="1">
    <source>
        <dbReference type="EMBL" id="KIP06493.1"/>
    </source>
</evidence>
<organism evidence="1 2">
    <name type="scientific">Phlebiopsis gigantea (strain 11061_1 CR5-6)</name>
    <name type="common">White-rot fungus</name>
    <name type="synonym">Peniophora gigantea</name>
    <dbReference type="NCBI Taxonomy" id="745531"/>
    <lineage>
        <taxon>Eukaryota</taxon>
        <taxon>Fungi</taxon>
        <taxon>Dikarya</taxon>
        <taxon>Basidiomycota</taxon>
        <taxon>Agaricomycotina</taxon>
        <taxon>Agaricomycetes</taxon>
        <taxon>Polyporales</taxon>
        <taxon>Phanerochaetaceae</taxon>
        <taxon>Phlebiopsis</taxon>
    </lineage>
</organism>
<reference evidence="1 2" key="1">
    <citation type="journal article" date="2014" name="PLoS Genet.">
        <title>Analysis of the Phlebiopsis gigantea genome, transcriptome and secretome provides insight into its pioneer colonization strategies of wood.</title>
        <authorList>
            <person name="Hori C."/>
            <person name="Ishida T."/>
            <person name="Igarashi K."/>
            <person name="Samejima M."/>
            <person name="Suzuki H."/>
            <person name="Master E."/>
            <person name="Ferreira P."/>
            <person name="Ruiz-Duenas F.J."/>
            <person name="Held B."/>
            <person name="Canessa P."/>
            <person name="Larrondo L.F."/>
            <person name="Schmoll M."/>
            <person name="Druzhinina I.S."/>
            <person name="Kubicek C.P."/>
            <person name="Gaskell J.A."/>
            <person name="Kersten P."/>
            <person name="St John F."/>
            <person name="Glasner J."/>
            <person name="Sabat G."/>
            <person name="Splinter BonDurant S."/>
            <person name="Syed K."/>
            <person name="Yadav J."/>
            <person name="Mgbeahuruike A.C."/>
            <person name="Kovalchuk A."/>
            <person name="Asiegbu F.O."/>
            <person name="Lackner G."/>
            <person name="Hoffmeister D."/>
            <person name="Rencoret J."/>
            <person name="Gutierrez A."/>
            <person name="Sun H."/>
            <person name="Lindquist E."/>
            <person name="Barry K."/>
            <person name="Riley R."/>
            <person name="Grigoriev I.V."/>
            <person name="Henrissat B."/>
            <person name="Kues U."/>
            <person name="Berka R.M."/>
            <person name="Martinez A.T."/>
            <person name="Covert S.F."/>
            <person name="Blanchette R.A."/>
            <person name="Cullen D."/>
        </authorList>
    </citation>
    <scope>NUCLEOTIDE SEQUENCE [LARGE SCALE GENOMIC DNA]</scope>
    <source>
        <strain evidence="1 2">11061_1 CR5-6</strain>
    </source>
</reference>
<name>A0A0C3PJU2_PHLG1</name>
<dbReference type="AlphaFoldDB" id="A0A0C3PJU2"/>
<proteinExistence type="predicted"/>
<evidence type="ECO:0000313" key="2">
    <source>
        <dbReference type="Proteomes" id="UP000053257"/>
    </source>
</evidence>
<gene>
    <name evidence="1" type="ORF">PHLGIDRAFT_460171</name>
</gene>
<accession>A0A0C3PJU2</accession>
<keyword evidence="2" id="KW-1185">Reference proteome</keyword>
<dbReference type="Proteomes" id="UP000053257">
    <property type="component" value="Unassembled WGS sequence"/>
</dbReference>
<dbReference type="HOGENOM" id="CLU_2360460_0_0_1"/>
<protein>
    <submittedName>
        <fullName evidence="1">Uncharacterized protein</fullName>
    </submittedName>
</protein>
<dbReference type="EMBL" id="KN840517">
    <property type="protein sequence ID" value="KIP06493.1"/>
    <property type="molecule type" value="Genomic_DNA"/>
</dbReference>